<reference evidence="2 3" key="2">
    <citation type="journal article" date="2017" name="Front. Plant Sci.">
        <title>Gene Classification and Mining of Molecular Markers Useful in Red Clover (Trifolium pratense) Breeding.</title>
        <authorList>
            <person name="Istvanek J."/>
            <person name="Dluhosova J."/>
            <person name="Dluhos P."/>
            <person name="Patkova L."/>
            <person name="Nedelnik J."/>
            <person name="Repkova J."/>
        </authorList>
    </citation>
    <scope>NUCLEOTIDE SEQUENCE [LARGE SCALE GENOMIC DNA]</scope>
    <source>
        <strain evidence="3">cv. Tatra</strain>
        <tissue evidence="2">Young leaves</tissue>
    </source>
</reference>
<dbReference type="ExpressionAtlas" id="A0A2K3KBF2">
    <property type="expression patterns" value="baseline"/>
</dbReference>
<protein>
    <submittedName>
        <fullName evidence="2">Uncharacterized protein</fullName>
    </submittedName>
</protein>
<feature type="compositionally biased region" description="Polar residues" evidence="1">
    <location>
        <begin position="61"/>
        <end position="70"/>
    </location>
</feature>
<name>A0A2K3KBF2_TRIPR</name>
<gene>
    <name evidence="2" type="ORF">L195_g053577</name>
</gene>
<feature type="region of interest" description="Disordered" evidence="1">
    <location>
        <begin position="61"/>
        <end position="83"/>
    </location>
</feature>
<evidence type="ECO:0000313" key="3">
    <source>
        <dbReference type="Proteomes" id="UP000236291"/>
    </source>
</evidence>
<evidence type="ECO:0000256" key="1">
    <source>
        <dbReference type="SAM" id="MobiDB-lite"/>
    </source>
</evidence>
<dbReference type="Proteomes" id="UP000236291">
    <property type="component" value="Unassembled WGS sequence"/>
</dbReference>
<accession>A0A2K3KBF2</accession>
<organism evidence="2 3">
    <name type="scientific">Trifolium pratense</name>
    <name type="common">Red clover</name>
    <dbReference type="NCBI Taxonomy" id="57577"/>
    <lineage>
        <taxon>Eukaryota</taxon>
        <taxon>Viridiplantae</taxon>
        <taxon>Streptophyta</taxon>
        <taxon>Embryophyta</taxon>
        <taxon>Tracheophyta</taxon>
        <taxon>Spermatophyta</taxon>
        <taxon>Magnoliopsida</taxon>
        <taxon>eudicotyledons</taxon>
        <taxon>Gunneridae</taxon>
        <taxon>Pentapetalae</taxon>
        <taxon>rosids</taxon>
        <taxon>fabids</taxon>
        <taxon>Fabales</taxon>
        <taxon>Fabaceae</taxon>
        <taxon>Papilionoideae</taxon>
        <taxon>50 kb inversion clade</taxon>
        <taxon>NPAAA clade</taxon>
        <taxon>Hologalegina</taxon>
        <taxon>IRL clade</taxon>
        <taxon>Trifolieae</taxon>
        <taxon>Trifolium</taxon>
    </lineage>
</organism>
<sequence length="103" mass="11925">MMICALNMGKLIYKNSKNKWHMIKADPRFGAWHMINSSATDLRNKDKADEDAFAKLPNANMQHQHQQTGPNPLKNPKVSPFLSHFSEDDLKDEKYTLTDKMTY</sequence>
<comment type="caution">
    <text evidence="2">The sequence shown here is derived from an EMBL/GenBank/DDBJ whole genome shotgun (WGS) entry which is preliminary data.</text>
</comment>
<reference evidence="2 3" key="1">
    <citation type="journal article" date="2014" name="Am. J. Bot.">
        <title>Genome assembly and annotation for red clover (Trifolium pratense; Fabaceae).</title>
        <authorList>
            <person name="Istvanek J."/>
            <person name="Jaros M."/>
            <person name="Krenek A."/>
            <person name="Repkova J."/>
        </authorList>
    </citation>
    <scope>NUCLEOTIDE SEQUENCE [LARGE SCALE GENOMIC DNA]</scope>
    <source>
        <strain evidence="3">cv. Tatra</strain>
        <tissue evidence="2">Young leaves</tissue>
    </source>
</reference>
<evidence type="ECO:0000313" key="2">
    <source>
        <dbReference type="EMBL" id="PNX63579.1"/>
    </source>
</evidence>
<dbReference type="EMBL" id="ASHM01090832">
    <property type="protein sequence ID" value="PNX63579.1"/>
    <property type="molecule type" value="Genomic_DNA"/>
</dbReference>
<feature type="non-terminal residue" evidence="2">
    <location>
        <position position="103"/>
    </location>
</feature>
<dbReference type="AlphaFoldDB" id="A0A2K3KBF2"/>
<proteinExistence type="predicted"/>